<dbReference type="EMBL" id="JBHSEC010000002">
    <property type="protein sequence ID" value="MFC4409392.1"/>
    <property type="molecule type" value="Genomic_DNA"/>
</dbReference>
<dbReference type="Pfam" id="PF14177">
    <property type="entry name" value="YkyB"/>
    <property type="match status" value="1"/>
</dbReference>
<comment type="caution">
    <text evidence="1">The sequence shown here is derived from an EMBL/GenBank/DDBJ whole genome shotgun (WGS) entry which is preliminary data.</text>
</comment>
<accession>A0ABV8X430</accession>
<name>A0ABV8X430_9LACT</name>
<sequence length="156" mass="18394">MTHDFSNDLLATAIYTVNRHAKTAPDNKKLYELKRIALEKMIDSGKASKVGLHFVKNPRFSKQQSSVLVKCADFYFHTLPKKEDFQKLPHLGELDENYRNPQKRMSLNFAKQVLTDYVGVNQIMLLKKEQKSRTRYKKSSYKRNTRFYTTKTSYFE</sequence>
<organism evidence="1 2">
    <name type="scientific">Chungangia koreensis</name>
    <dbReference type="NCBI Taxonomy" id="752657"/>
    <lineage>
        <taxon>Bacteria</taxon>
        <taxon>Bacillati</taxon>
        <taxon>Bacillota</taxon>
        <taxon>Bacilli</taxon>
        <taxon>Lactobacillales</taxon>
        <taxon>Chungangia</taxon>
    </lineage>
</organism>
<gene>
    <name evidence="1" type="ORF">ACFOZY_02955</name>
</gene>
<keyword evidence="2" id="KW-1185">Reference proteome</keyword>
<evidence type="ECO:0000313" key="2">
    <source>
        <dbReference type="Proteomes" id="UP001595817"/>
    </source>
</evidence>
<dbReference type="Proteomes" id="UP001595817">
    <property type="component" value="Unassembled WGS sequence"/>
</dbReference>
<evidence type="ECO:0000313" key="1">
    <source>
        <dbReference type="EMBL" id="MFC4409392.1"/>
    </source>
</evidence>
<proteinExistence type="predicted"/>
<dbReference type="InterPro" id="IPR025552">
    <property type="entry name" value="YkyB"/>
</dbReference>
<reference evidence="2" key="1">
    <citation type="journal article" date="2019" name="Int. J. Syst. Evol. Microbiol.">
        <title>The Global Catalogue of Microorganisms (GCM) 10K type strain sequencing project: providing services to taxonomists for standard genome sequencing and annotation.</title>
        <authorList>
            <consortium name="The Broad Institute Genomics Platform"/>
            <consortium name="The Broad Institute Genome Sequencing Center for Infectious Disease"/>
            <person name="Wu L."/>
            <person name="Ma J."/>
        </authorList>
    </citation>
    <scope>NUCLEOTIDE SEQUENCE [LARGE SCALE GENOMIC DNA]</scope>
    <source>
        <strain evidence="2">CCUG 59778</strain>
    </source>
</reference>
<dbReference type="RefSeq" id="WP_378152077.1">
    <property type="nucleotide sequence ID" value="NZ_JBHSEC010000002.1"/>
</dbReference>
<protein>
    <submittedName>
        <fullName evidence="1">YkyB family protein</fullName>
    </submittedName>
</protein>